<name>A0A1V1PBH3_9BACT</name>
<feature type="domain" description="Mur ligase central" evidence="11">
    <location>
        <begin position="117"/>
        <end position="302"/>
    </location>
</feature>
<dbReference type="Gene3D" id="3.90.190.20">
    <property type="entry name" value="Mur ligase, C-terminal domain"/>
    <property type="match status" value="1"/>
</dbReference>
<dbReference type="Proteomes" id="UP000189670">
    <property type="component" value="Unassembled WGS sequence"/>
</dbReference>
<keyword evidence="7" id="KW-0131">Cell cycle</keyword>
<dbReference type="GO" id="GO:0051301">
    <property type="term" value="P:cell division"/>
    <property type="evidence" value="ECO:0007669"/>
    <property type="project" value="UniProtKB-KW"/>
</dbReference>
<dbReference type="SUPFAM" id="SSF53244">
    <property type="entry name" value="MurD-like peptide ligases, peptide-binding domain"/>
    <property type="match status" value="1"/>
</dbReference>
<dbReference type="InterPro" id="IPR004101">
    <property type="entry name" value="Mur_ligase_C"/>
</dbReference>
<evidence type="ECO:0000259" key="9">
    <source>
        <dbReference type="Pfam" id="PF01225"/>
    </source>
</evidence>
<evidence type="ECO:0000259" key="11">
    <source>
        <dbReference type="Pfam" id="PF08245"/>
    </source>
</evidence>
<comment type="caution">
    <text evidence="12">The sequence shown here is derived from an EMBL/GenBank/DDBJ whole genome shotgun (WGS) entry which is preliminary data.</text>
</comment>
<dbReference type="GO" id="GO:0071555">
    <property type="term" value="P:cell wall organization"/>
    <property type="evidence" value="ECO:0007669"/>
    <property type="project" value="UniProtKB-KW"/>
</dbReference>
<evidence type="ECO:0000256" key="6">
    <source>
        <dbReference type="ARBA" id="ARBA00022984"/>
    </source>
</evidence>
<dbReference type="Pfam" id="PF08245">
    <property type="entry name" value="Mur_ligase_M"/>
    <property type="match status" value="1"/>
</dbReference>
<protein>
    <submittedName>
        <fullName evidence="12">UDP-N-acetylmuramate:L-alanyl-gamma-D-glutamyl-meso-diaminopimelate ligase</fullName>
    </submittedName>
</protein>
<keyword evidence="8" id="KW-0961">Cell wall biogenesis/degradation</keyword>
<dbReference type="NCBIfam" id="TIGR01081">
    <property type="entry name" value="mpl"/>
    <property type="match status" value="1"/>
</dbReference>
<keyword evidence="1 12" id="KW-0436">Ligase</keyword>
<evidence type="ECO:0000313" key="12">
    <source>
        <dbReference type="EMBL" id="ETR72262.1"/>
    </source>
</evidence>
<evidence type="ECO:0000256" key="8">
    <source>
        <dbReference type="ARBA" id="ARBA00023316"/>
    </source>
</evidence>
<keyword evidence="4" id="KW-0067">ATP-binding</keyword>
<sequence length="472" mass="52648">MLNNFIPKKIQNVHMIAICGTGMGALACMLRDLGLNVSGSDQNVYPPMSTFLADKGIPVLQGFLPEHLDNSPDLIIVGNTVSRNNPQVKRMCANNLPCCSMPQAIQHFFGNRKILLVTGTHGKTTTASLLAWILYTAQQDPSYFIGGIVQNFSSNYRIGQGQYMVIEGDEYDTAFFDKSPKFLHYQPSQTILTGIEFDHADIYRDLSHVKESFAKLVQGLSQDSTLVAYGANKNVQELIADCPCSCETYGGKDTMWQIQSIEIAPPWTQFDTYRNNQFIHRFKTPLMGQHNLCNILSVIAVASNAGISIPDIAQGLISFKGIKRRQEIRGVVNGITVMDDFAHHPTAVLETLSAVKPFYPNGRIIAVFEPRTNSSRRRVFQNIYPDAFGPADIVCVRQAPLLDKIAEHDRFSSQELVKDLKKKGQQAYFFETTDQIIAFILKTAQSNDLVIIMSNGGFDNIHERLLTQLSDK</sequence>
<dbReference type="Pfam" id="PF01225">
    <property type="entry name" value="Mur_ligase"/>
    <property type="match status" value="1"/>
</dbReference>
<proteinExistence type="predicted"/>
<dbReference type="Gene3D" id="3.40.50.720">
    <property type="entry name" value="NAD(P)-binding Rossmann-like Domain"/>
    <property type="match status" value="1"/>
</dbReference>
<dbReference type="AlphaFoldDB" id="A0A1V1PBH3"/>
<keyword evidence="5" id="KW-0133">Cell shape</keyword>
<feature type="domain" description="Mur ligase N-terminal catalytic" evidence="9">
    <location>
        <begin position="13"/>
        <end position="109"/>
    </location>
</feature>
<dbReference type="InterPro" id="IPR005757">
    <property type="entry name" value="Mpl"/>
</dbReference>
<dbReference type="GO" id="GO:0016881">
    <property type="term" value="F:acid-amino acid ligase activity"/>
    <property type="evidence" value="ECO:0007669"/>
    <property type="project" value="InterPro"/>
</dbReference>
<dbReference type="GO" id="GO:0008360">
    <property type="term" value="P:regulation of cell shape"/>
    <property type="evidence" value="ECO:0007669"/>
    <property type="project" value="UniProtKB-KW"/>
</dbReference>
<dbReference type="InterPro" id="IPR036565">
    <property type="entry name" value="Mur-like_cat_sf"/>
</dbReference>
<reference evidence="13" key="1">
    <citation type="submission" date="2012-11" db="EMBL/GenBank/DDBJ databases">
        <authorList>
            <person name="Lucero-Rivera Y.E."/>
            <person name="Tovar-Ramirez D."/>
        </authorList>
    </citation>
    <scope>NUCLEOTIDE SEQUENCE [LARGE SCALE GENOMIC DNA]</scope>
    <source>
        <strain evidence="13">Araruama</strain>
    </source>
</reference>
<evidence type="ECO:0000256" key="4">
    <source>
        <dbReference type="ARBA" id="ARBA00022840"/>
    </source>
</evidence>
<dbReference type="GO" id="GO:0009252">
    <property type="term" value="P:peptidoglycan biosynthetic process"/>
    <property type="evidence" value="ECO:0007669"/>
    <property type="project" value="UniProtKB-KW"/>
</dbReference>
<feature type="domain" description="Mur ligase C-terminal" evidence="10">
    <location>
        <begin position="324"/>
        <end position="456"/>
    </location>
</feature>
<dbReference type="Gene3D" id="3.40.1190.10">
    <property type="entry name" value="Mur-like, catalytic domain"/>
    <property type="match status" value="1"/>
</dbReference>
<keyword evidence="6" id="KW-0573">Peptidoglycan synthesis</keyword>
<evidence type="ECO:0000256" key="5">
    <source>
        <dbReference type="ARBA" id="ARBA00022960"/>
    </source>
</evidence>
<dbReference type="EMBL" id="ATBP01000166">
    <property type="protein sequence ID" value="ETR72262.1"/>
    <property type="molecule type" value="Genomic_DNA"/>
</dbReference>
<evidence type="ECO:0000259" key="10">
    <source>
        <dbReference type="Pfam" id="PF02875"/>
    </source>
</evidence>
<keyword evidence="3" id="KW-0547">Nucleotide-binding</keyword>
<dbReference type="InterPro" id="IPR013221">
    <property type="entry name" value="Mur_ligase_cen"/>
</dbReference>
<dbReference type="InterPro" id="IPR000713">
    <property type="entry name" value="Mur_ligase_N"/>
</dbReference>
<dbReference type="SUPFAM" id="SSF53623">
    <property type="entry name" value="MurD-like peptide ligases, catalytic domain"/>
    <property type="match status" value="1"/>
</dbReference>
<evidence type="ECO:0000256" key="7">
    <source>
        <dbReference type="ARBA" id="ARBA00023306"/>
    </source>
</evidence>
<dbReference type="Pfam" id="PF02875">
    <property type="entry name" value="Mur_ligase_C"/>
    <property type="match status" value="1"/>
</dbReference>
<accession>A0A1V1PBH3</accession>
<dbReference type="InterPro" id="IPR036615">
    <property type="entry name" value="Mur_ligase_C_dom_sf"/>
</dbReference>
<dbReference type="InterPro" id="IPR050061">
    <property type="entry name" value="MurCDEF_pg_biosynth"/>
</dbReference>
<dbReference type="PANTHER" id="PTHR43445">
    <property type="entry name" value="UDP-N-ACETYLMURAMATE--L-ALANINE LIGASE-RELATED"/>
    <property type="match status" value="1"/>
</dbReference>
<evidence type="ECO:0000256" key="1">
    <source>
        <dbReference type="ARBA" id="ARBA00022598"/>
    </source>
</evidence>
<keyword evidence="2" id="KW-0132">Cell division</keyword>
<organism evidence="12 13">
    <name type="scientific">Candidatus Magnetoglobus multicellularis str. Araruama</name>
    <dbReference type="NCBI Taxonomy" id="890399"/>
    <lineage>
        <taxon>Bacteria</taxon>
        <taxon>Pseudomonadati</taxon>
        <taxon>Thermodesulfobacteriota</taxon>
        <taxon>Desulfobacteria</taxon>
        <taxon>Desulfobacterales</taxon>
        <taxon>Desulfobacteraceae</taxon>
        <taxon>Candidatus Magnetoglobus</taxon>
    </lineage>
</organism>
<evidence type="ECO:0000256" key="2">
    <source>
        <dbReference type="ARBA" id="ARBA00022618"/>
    </source>
</evidence>
<dbReference type="GO" id="GO:0005524">
    <property type="term" value="F:ATP binding"/>
    <property type="evidence" value="ECO:0007669"/>
    <property type="project" value="UniProtKB-KW"/>
</dbReference>
<dbReference type="PANTHER" id="PTHR43445:SF5">
    <property type="entry name" value="UDP-N-ACETYLMURAMATE--L-ALANYL-GAMMA-D-GLUTAMYL-MESO-2,6-DIAMINOHEPTANDIOATE LIGASE"/>
    <property type="match status" value="1"/>
</dbReference>
<evidence type="ECO:0000313" key="13">
    <source>
        <dbReference type="Proteomes" id="UP000189670"/>
    </source>
</evidence>
<gene>
    <name evidence="12" type="ORF">OMM_01854</name>
</gene>
<dbReference type="SUPFAM" id="SSF51984">
    <property type="entry name" value="MurCD N-terminal domain"/>
    <property type="match status" value="1"/>
</dbReference>
<evidence type="ECO:0000256" key="3">
    <source>
        <dbReference type="ARBA" id="ARBA00022741"/>
    </source>
</evidence>